<proteinExistence type="predicted"/>
<reference evidence="3 4" key="1">
    <citation type="submission" date="2019-12" db="EMBL/GenBank/DDBJ databases">
        <title>Genomic-based taxomic classification of the family Erythrobacteraceae.</title>
        <authorList>
            <person name="Xu L."/>
        </authorList>
    </citation>
    <scope>NUCLEOTIDE SEQUENCE [LARGE SCALE GENOMIC DNA]</scope>
    <source>
        <strain evidence="3 4">KCTC 52259</strain>
    </source>
</reference>
<accession>A0A6L7GHX9</accession>
<comment type="caution">
    <text evidence="3">The sequence shown here is derived from an EMBL/GenBank/DDBJ whole genome shotgun (WGS) entry which is preliminary data.</text>
</comment>
<keyword evidence="1" id="KW-1133">Transmembrane helix</keyword>
<dbReference type="AlphaFoldDB" id="A0A6L7GHX9"/>
<dbReference type="PANTHER" id="PTHR34473">
    <property type="entry name" value="UPF0699 TRANSMEMBRANE PROTEIN YDBS"/>
    <property type="match status" value="1"/>
</dbReference>
<gene>
    <name evidence="3" type="ORF">GRI44_10135</name>
</gene>
<dbReference type="Proteomes" id="UP000473531">
    <property type="component" value="Unassembled WGS sequence"/>
</dbReference>
<evidence type="ECO:0000256" key="1">
    <source>
        <dbReference type="SAM" id="Phobius"/>
    </source>
</evidence>
<name>A0A6L7GHX9_9SPHN</name>
<dbReference type="InterPro" id="IPR005182">
    <property type="entry name" value="YdbS-like_PH"/>
</dbReference>
<organism evidence="3 4">
    <name type="scientific">Allopontixanthobacter confluentis</name>
    <dbReference type="NCBI Taxonomy" id="1849021"/>
    <lineage>
        <taxon>Bacteria</taxon>
        <taxon>Pseudomonadati</taxon>
        <taxon>Pseudomonadota</taxon>
        <taxon>Alphaproteobacteria</taxon>
        <taxon>Sphingomonadales</taxon>
        <taxon>Erythrobacteraceae</taxon>
        <taxon>Allopontixanthobacter</taxon>
    </lineage>
</organism>
<dbReference type="EMBL" id="WTYU01000002">
    <property type="protein sequence ID" value="MXP15106.1"/>
    <property type="molecule type" value="Genomic_DNA"/>
</dbReference>
<feature type="transmembrane region" description="Helical" evidence="1">
    <location>
        <begin position="60"/>
        <end position="82"/>
    </location>
</feature>
<dbReference type="OrthoDB" id="1750577at2"/>
<protein>
    <submittedName>
        <fullName evidence="3">PH domain-containing protein</fullName>
    </submittedName>
</protein>
<keyword evidence="1" id="KW-0472">Membrane</keyword>
<keyword evidence="4" id="KW-1185">Reference proteome</keyword>
<evidence type="ECO:0000259" key="2">
    <source>
        <dbReference type="Pfam" id="PF03703"/>
    </source>
</evidence>
<evidence type="ECO:0000313" key="3">
    <source>
        <dbReference type="EMBL" id="MXP15106.1"/>
    </source>
</evidence>
<sequence length="173" mass="18987">MQAEEGAADPANHAVLAAPQTGGELTELHPNHVKILRIQAFLVAAPFVLGSLVLEMAQLVPPGVFVVPVLLAALFLIIRVPLRRHHARGYAMSDDRLRVVRGLLFRSDTVVPFGRVQHIDVNQGPLERYYDLATLTLHTAGSHNASVHLPGILNQDALAMREVIRSHIKRETV</sequence>
<dbReference type="PANTHER" id="PTHR34473:SF3">
    <property type="entry name" value="TRANSMEMBRANE PROTEIN-RELATED"/>
    <property type="match status" value="1"/>
</dbReference>
<dbReference type="Pfam" id="PF03703">
    <property type="entry name" value="bPH_2"/>
    <property type="match status" value="1"/>
</dbReference>
<evidence type="ECO:0000313" key="4">
    <source>
        <dbReference type="Proteomes" id="UP000473531"/>
    </source>
</evidence>
<keyword evidence="1" id="KW-0812">Transmembrane</keyword>
<feature type="domain" description="YdbS-like PH" evidence="2">
    <location>
        <begin position="88"/>
        <end position="161"/>
    </location>
</feature>